<dbReference type="AlphaFoldDB" id="A0AB34PXU8"/>
<evidence type="ECO:0008006" key="3">
    <source>
        <dbReference type="Google" id="ProtNLM"/>
    </source>
</evidence>
<protein>
    <recommendedName>
        <fullName evidence="3">CNH domain-containing protein</fullName>
    </recommendedName>
</protein>
<feature type="non-terminal residue" evidence="1">
    <location>
        <position position="354"/>
    </location>
</feature>
<organism evidence="1 2">
    <name type="scientific">Candida albicans P78048</name>
    <dbReference type="NCBI Taxonomy" id="1094989"/>
    <lineage>
        <taxon>Eukaryota</taxon>
        <taxon>Fungi</taxon>
        <taxon>Dikarya</taxon>
        <taxon>Ascomycota</taxon>
        <taxon>Saccharomycotina</taxon>
        <taxon>Pichiomycetes</taxon>
        <taxon>Debaryomycetaceae</taxon>
        <taxon>Candida/Lodderomyces clade</taxon>
        <taxon>Candida</taxon>
    </lineage>
</organism>
<proteinExistence type="predicted"/>
<dbReference type="EMBL" id="AJIX01000009">
    <property type="protein sequence ID" value="KGR16726.1"/>
    <property type="molecule type" value="Genomic_DNA"/>
</dbReference>
<gene>
    <name evidence="1" type="ORF">MG3_01456</name>
</gene>
<name>A0AB34PXU8_CANAX</name>
<sequence>MWPVSHVGLNDDGSMVVLVSTRQGVIQGYDKRELKWTSSVHFRGKVLESFFRRRTVPGFLARKMIRKRRGSDASMSSVNSSINANFPPPIQMKSFGQKQRERTSREEFVMVMDSGEILVVSCNDGKVQSYDVKQQLVCAIKIRTPRVMDRIVVQTKELDIIVVNIVNNSMKSRKLEVAPSKSCGIFPVEFVGFFVRVDGLECQLIDVNTGVVMKSFGVGNMKVNSLRVSYPEPSHCRFCGSAAISSFSVVYEIEGVVVVHTFRVDKKAICLRVERDPREIRCVGFGGAEEKVDWYENVVGYEVTSVNSMIGVVQKSSGLRNRKVRQAKEYELMVVSLGSGKAEYYEYKVDGVLW</sequence>
<reference evidence="1 2" key="1">
    <citation type="submission" date="2013-12" db="EMBL/GenBank/DDBJ databases">
        <title>The Genome Sequence of Candida albicans P78048.</title>
        <authorList>
            <consortium name="The Broad Institute Genome Sequencing Platform"/>
            <consortium name="The Broad Institute Genome Sequencing Center for Infectious Disease"/>
            <person name="Cuomo C."/>
            <person name="Bennett R."/>
            <person name="Hirakawa M."/>
            <person name="Noverr M."/>
            <person name="Mitchell A."/>
            <person name="Young S.K."/>
            <person name="Zeng Q."/>
            <person name="Gargeya S."/>
            <person name="Fitzgerald M."/>
            <person name="Abouelleil A."/>
            <person name="Alvarado L."/>
            <person name="Berlin A.M."/>
            <person name="Chapman S.B."/>
            <person name="Dewar J."/>
            <person name="Goldberg J."/>
            <person name="Griggs A."/>
            <person name="Gujja S."/>
            <person name="Hansen M."/>
            <person name="Howarth C."/>
            <person name="Imamovic A."/>
            <person name="Larimer J."/>
            <person name="McCowan C."/>
            <person name="Murphy C."/>
            <person name="Pearson M."/>
            <person name="Priest M."/>
            <person name="Roberts A."/>
            <person name="Saif S."/>
            <person name="Shea T."/>
            <person name="Sykes S."/>
            <person name="Wortman J."/>
            <person name="Nusbaum C."/>
            <person name="Birren B."/>
        </authorList>
    </citation>
    <scope>NUCLEOTIDE SEQUENCE [LARGE SCALE GENOMIC DNA]</scope>
    <source>
        <strain evidence="1 2">P78048</strain>
    </source>
</reference>
<dbReference type="Proteomes" id="UP000030161">
    <property type="component" value="Unassembled WGS sequence"/>
</dbReference>
<dbReference type="InterPro" id="IPR011047">
    <property type="entry name" value="Quinoprotein_ADH-like_sf"/>
</dbReference>
<comment type="caution">
    <text evidence="1">The sequence shown here is derived from an EMBL/GenBank/DDBJ whole genome shotgun (WGS) entry which is preliminary data.</text>
</comment>
<evidence type="ECO:0000313" key="2">
    <source>
        <dbReference type="Proteomes" id="UP000030161"/>
    </source>
</evidence>
<evidence type="ECO:0000313" key="1">
    <source>
        <dbReference type="EMBL" id="KGR16726.1"/>
    </source>
</evidence>
<dbReference type="SUPFAM" id="SSF50998">
    <property type="entry name" value="Quinoprotein alcohol dehydrogenase-like"/>
    <property type="match status" value="1"/>
</dbReference>
<accession>A0AB34PXU8</accession>